<keyword evidence="1" id="KW-0812">Transmembrane</keyword>
<accession>A0A0M2V996</accession>
<keyword evidence="3" id="KW-1185">Reference proteome</keyword>
<sequence length="157" mass="17291">MPQARFSFTTVLRATGCFGFALLLGAVLGSLLQSQLNLSAIAELSGPISWQDKRGTMWFDLQHFMPVLAGLMLLPLLLAVLLAGWLRRRQPMLPRSLYFLLAALGFYLTLLLVNQFAPMPTLLAANRTARGTLGLLAACGLAGWCFAWLNERLRSKP</sequence>
<name>A0A0M2V996_9GAMM</name>
<feature type="transmembrane region" description="Helical" evidence="1">
    <location>
        <begin position="129"/>
        <end position="149"/>
    </location>
</feature>
<gene>
    <name evidence="2" type="ORF">WG68_08425</name>
</gene>
<dbReference type="AlphaFoldDB" id="A0A0M2V996"/>
<evidence type="ECO:0000313" key="2">
    <source>
        <dbReference type="EMBL" id="KKO45733.1"/>
    </source>
</evidence>
<feature type="transmembrane region" description="Helical" evidence="1">
    <location>
        <begin position="63"/>
        <end position="85"/>
    </location>
</feature>
<keyword evidence="1" id="KW-1133">Transmembrane helix</keyword>
<comment type="caution">
    <text evidence="2">The sequence shown here is derived from an EMBL/GenBank/DDBJ whole genome shotgun (WGS) entry which is preliminary data.</text>
</comment>
<organism evidence="2 3">
    <name type="scientific">Arsukibacterium ikkense</name>
    <dbReference type="NCBI Taxonomy" id="336831"/>
    <lineage>
        <taxon>Bacteria</taxon>
        <taxon>Pseudomonadati</taxon>
        <taxon>Pseudomonadota</taxon>
        <taxon>Gammaproteobacteria</taxon>
        <taxon>Chromatiales</taxon>
        <taxon>Chromatiaceae</taxon>
        <taxon>Arsukibacterium</taxon>
    </lineage>
</organism>
<dbReference type="Proteomes" id="UP000034228">
    <property type="component" value="Unassembled WGS sequence"/>
</dbReference>
<feature type="transmembrane region" description="Helical" evidence="1">
    <location>
        <begin position="97"/>
        <end position="117"/>
    </location>
</feature>
<keyword evidence="1" id="KW-0472">Membrane</keyword>
<evidence type="ECO:0000313" key="3">
    <source>
        <dbReference type="Proteomes" id="UP000034228"/>
    </source>
</evidence>
<dbReference type="RefSeq" id="WP_046557251.1">
    <property type="nucleotide sequence ID" value="NZ_LAHO01000007.1"/>
</dbReference>
<protein>
    <submittedName>
        <fullName evidence="2">Uncharacterized protein</fullName>
    </submittedName>
</protein>
<dbReference type="EMBL" id="LAHO01000007">
    <property type="protein sequence ID" value="KKO45733.1"/>
    <property type="molecule type" value="Genomic_DNA"/>
</dbReference>
<reference evidence="2 3" key="1">
    <citation type="submission" date="2015-03" db="EMBL/GenBank/DDBJ databases">
        <title>Draft genome sequences of two protease-producing strains of Arsukibacterium isolated from two cold and alkaline environments.</title>
        <authorList>
            <person name="Lylloff J.E."/>
            <person name="Skov L.B."/>
            <person name="Jepsen M."/>
            <person name="Hallin P.F."/>
            <person name="Sorensen S.J."/>
            <person name="Stougaard P."/>
            <person name="Glaring M.A."/>
        </authorList>
    </citation>
    <scope>NUCLEOTIDE SEQUENCE [LARGE SCALE GENOMIC DNA]</scope>
    <source>
        <strain evidence="2 3">GCM72</strain>
    </source>
</reference>
<dbReference type="STRING" id="336831.WG68_08425"/>
<proteinExistence type="predicted"/>
<evidence type="ECO:0000256" key="1">
    <source>
        <dbReference type="SAM" id="Phobius"/>
    </source>
</evidence>